<evidence type="ECO:0000313" key="2">
    <source>
        <dbReference type="Proteomes" id="UP001207742"/>
    </source>
</evidence>
<dbReference type="Proteomes" id="UP001207742">
    <property type="component" value="Unassembled WGS sequence"/>
</dbReference>
<comment type="caution">
    <text evidence="1">The sequence shown here is derived from an EMBL/GenBank/DDBJ whole genome shotgun (WGS) entry which is preliminary data.</text>
</comment>
<accession>A0ABT3INK9</accession>
<keyword evidence="2" id="KW-1185">Reference proteome</keyword>
<evidence type="ECO:0000313" key="1">
    <source>
        <dbReference type="EMBL" id="MCW3485568.1"/>
    </source>
</evidence>
<dbReference type="EMBL" id="JAPDNS010000002">
    <property type="protein sequence ID" value="MCW3485568.1"/>
    <property type="molecule type" value="Genomic_DNA"/>
</dbReference>
<reference evidence="1 2" key="1">
    <citation type="submission" date="2022-10" db="EMBL/GenBank/DDBJ databases">
        <title>Chitinophaga nivalis PC15 sp. nov., isolated from Pyeongchang county, South Korea.</title>
        <authorList>
            <person name="Trinh H.N."/>
        </authorList>
    </citation>
    <scope>NUCLEOTIDE SEQUENCE [LARGE SCALE GENOMIC DNA]</scope>
    <source>
        <strain evidence="1 2">PC14</strain>
    </source>
</reference>
<organism evidence="1 2">
    <name type="scientific">Chitinophaga nivalis</name>
    <dbReference type="NCBI Taxonomy" id="2991709"/>
    <lineage>
        <taxon>Bacteria</taxon>
        <taxon>Pseudomonadati</taxon>
        <taxon>Bacteroidota</taxon>
        <taxon>Chitinophagia</taxon>
        <taxon>Chitinophagales</taxon>
        <taxon>Chitinophagaceae</taxon>
        <taxon>Chitinophaga</taxon>
    </lineage>
</organism>
<name>A0ABT3INK9_9BACT</name>
<dbReference type="RefSeq" id="WP_264732121.1">
    <property type="nucleotide sequence ID" value="NZ_JAPDNR010000001.1"/>
</dbReference>
<gene>
    <name evidence="1" type="ORF">OL497_16780</name>
</gene>
<protein>
    <submittedName>
        <fullName evidence="1">Uncharacterized protein</fullName>
    </submittedName>
</protein>
<proteinExistence type="predicted"/>
<sequence length="218" mass="24809">MLNTSNDNIGLIYSAARSKVVDVAVLVERLLSIGLSHLLSLGCGDFKNVHVDMLGDISKKLPFNQIITLLVHIKAIKKEDEVKFRKLIEIRNVFLRDPLVITFSACLKVRPNLQKFLSKEYLVKIENQQNTSLENFTEMYFECFFKDVSNISNTIMWEYVIGKACSKGFVEGQLQYYKILIQKIREFVSQNPDSDLTSKITMLMEEAATEAKKSSIAG</sequence>